<dbReference type="PANTHER" id="PTHR42881">
    <property type="entry name" value="PROLYL ENDOPEPTIDASE"/>
    <property type="match status" value="1"/>
</dbReference>
<evidence type="ECO:0000256" key="2">
    <source>
        <dbReference type="ARBA" id="ARBA00011897"/>
    </source>
</evidence>
<evidence type="ECO:0000259" key="6">
    <source>
        <dbReference type="Pfam" id="PF00326"/>
    </source>
</evidence>
<dbReference type="PANTHER" id="PTHR42881:SF2">
    <property type="entry name" value="PROLYL ENDOPEPTIDASE"/>
    <property type="match status" value="1"/>
</dbReference>
<dbReference type="Pfam" id="PF00326">
    <property type="entry name" value="Peptidase_S9"/>
    <property type="match status" value="1"/>
</dbReference>
<dbReference type="InterPro" id="IPR002470">
    <property type="entry name" value="Peptidase_S9A"/>
</dbReference>
<dbReference type="InterPro" id="IPR029058">
    <property type="entry name" value="AB_hydrolase_fold"/>
</dbReference>
<dbReference type="EMBL" id="CP010429">
    <property type="protein sequence ID" value="AKD58475.1"/>
    <property type="molecule type" value="Genomic_DNA"/>
</dbReference>
<name>A0A0E4A022_9BACT</name>
<gene>
    <name evidence="8" type="ORF">SD10_11795</name>
</gene>
<evidence type="ECO:0000259" key="7">
    <source>
        <dbReference type="Pfam" id="PF02897"/>
    </source>
</evidence>
<keyword evidence="5" id="KW-0720">Serine protease</keyword>
<dbReference type="InterPro" id="IPR023302">
    <property type="entry name" value="Pept_S9A_N"/>
</dbReference>
<comment type="catalytic activity">
    <reaction evidence="1">
        <text>Hydrolysis of Pro-|-Xaa &gt;&gt; Ala-|-Xaa in oligopeptides.</text>
        <dbReference type="EC" id="3.4.21.26"/>
    </reaction>
</comment>
<dbReference type="GO" id="GO:0070012">
    <property type="term" value="F:oligopeptidase activity"/>
    <property type="evidence" value="ECO:0007669"/>
    <property type="project" value="TreeGrafter"/>
</dbReference>
<evidence type="ECO:0000313" key="8">
    <source>
        <dbReference type="EMBL" id="AKD58475.1"/>
    </source>
</evidence>
<dbReference type="PRINTS" id="PR00862">
    <property type="entry name" value="PROLIGOPTASE"/>
</dbReference>
<dbReference type="Gene3D" id="2.130.10.120">
    <property type="entry name" value="Prolyl oligopeptidase, N-terminal domain"/>
    <property type="match status" value="1"/>
</dbReference>
<accession>A0A0E4A022</accession>
<dbReference type="PATRIC" id="fig|1379870.5.peg.2564"/>
<dbReference type="GO" id="GO:0005829">
    <property type="term" value="C:cytosol"/>
    <property type="evidence" value="ECO:0007669"/>
    <property type="project" value="TreeGrafter"/>
</dbReference>
<protein>
    <recommendedName>
        <fullName evidence="2">prolyl oligopeptidase</fullName>
        <ecNumber evidence="2">3.4.21.26</ecNumber>
    </recommendedName>
</protein>
<dbReference type="GO" id="GO:0006508">
    <property type="term" value="P:proteolysis"/>
    <property type="evidence" value="ECO:0007669"/>
    <property type="project" value="UniProtKB-KW"/>
</dbReference>
<dbReference type="InterPro" id="IPR051167">
    <property type="entry name" value="Prolyl_oligopep/macrocyclase"/>
</dbReference>
<evidence type="ECO:0000256" key="3">
    <source>
        <dbReference type="ARBA" id="ARBA00022670"/>
    </source>
</evidence>
<keyword evidence="9" id="KW-1185">Reference proteome</keyword>
<dbReference type="EC" id="3.4.21.26" evidence="2"/>
<dbReference type="KEGG" id="srd:SD10_11795"/>
<feature type="domain" description="Peptidase S9A N-terminal" evidence="7">
    <location>
        <begin position="6"/>
        <end position="360"/>
    </location>
</feature>
<dbReference type="HOGENOM" id="CLU_011290_1_1_10"/>
<evidence type="ECO:0000256" key="4">
    <source>
        <dbReference type="ARBA" id="ARBA00022801"/>
    </source>
</evidence>
<feature type="domain" description="Peptidase S9 prolyl oligopeptidase catalytic" evidence="6">
    <location>
        <begin position="484"/>
        <end position="696"/>
    </location>
</feature>
<dbReference type="SUPFAM" id="SSF53474">
    <property type="entry name" value="alpha/beta-Hydrolases"/>
    <property type="match status" value="1"/>
</dbReference>
<evidence type="ECO:0000256" key="1">
    <source>
        <dbReference type="ARBA" id="ARBA00001070"/>
    </source>
</evidence>
<dbReference type="Gene3D" id="3.40.50.1820">
    <property type="entry name" value="alpha/beta hydrolase"/>
    <property type="match status" value="1"/>
</dbReference>
<keyword evidence="4" id="KW-0378">Hydrolase</keyword>
<evidence type="ECO:0000313" key="9">
    <source>
        <dbReference type="Proteomes" id="UP000033054"/>
    </source>
</evidence>
<keyword evidence="3" id="KW-0645">Protease</keyword>
<sequence>MPVAPIRPVIDEYFGNKITDPYRWMEKPSNPELDQYLKGQGDYTRTTLDGLPRRKELLKHIVSLDTDAPSPSGRVERLVGDKYLYLKSLPGQQTPSLFLRKGLLGTETLLVDPSHFNTSTQRYSISYFVPSPDDNYIAYAIAANGSEKPTLHILNLVTRQDLPETIDRMDWEYARPEWHPDGHSFFYTRMRQLAADAPATEYQKKKQVFRHVLNTDPATDQFILGFGASPAVAINEADTPIILTLTHTPSPYILARIKHGDAIEETVYRAPLDAISQPNVPWQKIYDRSDLIRQVVIHEDWLYLMTSKEAPRFKIIRTRLSHPDLAHAQTILAPSEAVLDAMSPALDGLYISQMRGGLDQTLRVTWDGSPKPERIQAPNVPACFVAGTNHLLPGAFITSAAWTGNGLVYLYEPATGRFTDTGFAPKHPVEAKAGLESHEVLARAKDGTMVPLSIVYKRGLKLNGKNPTLLTGYGSYGRIAYPYFNPLTVAWFDRGGVYAVAHVRGGGENGQEWHTAGQKLNKPNTWNDFIACAEYLIGKGYTASRYLAGEGTSAGGIMIGRAITERPDLFKAAIINVGMLDAVRFETTANGVPNIQEFGTATDSLGFRGLYQMSAVHHVKDGTRYPAVLLTTGINDRRVEPWQSAKMAARLQAASTSGKPILLRVDSRSGHGAGLGREQEQAKLADTYAFLLDQLTGRPD</sequence>
<dbReference type="InterPro" id="IPR001375">
    <property type="entry name" value="Peptidase_S9_cat"/>
</dbReference>
<dbReference type="SUPFAM" id="SSF50993">
    <property type="entry name" value="Peptidase/esterase 'gauge' domain"/>
    <property type="match status" value="1"/>
</dbReference>
<dbReference type="GO" id="GO:0004252">
    <property type="term" value="F:serine-type endopeptidase activity"/>
    <property type="evidence" value="ECO:0007669"/>
    <property type="project" value="UniProtKB-EC"/>
</dbReference>
<reference evidence="8 9" key="1">
    <citation type="journal article" date="2014" name="Curr. Microbiol.">
        <title>Spirosoma radiotolerans sp. nov., a gamma-radiation-resistant bacterium isolated from gamma ray-irradiated soil.</title>
        <authorList>
            <person name="Lee J.J."/>
            <person name="Srinivasan S."/>
            <person name="Lim S."/>
            <person name="Joe M."/>
            <person name="Im S."/>
            <person name="Bae S.I."/>
            <person name="Park K.R."/>
            <person name="Han J.H."/>
            <person name="Park S.H."/>
            <person name="Joo B.M."/>
            <person name="Park S.J."/>
            <person name="Kim M.K."/>
        </authorList>
    </citation>
    <scope>NUCLEOTIDE SEQUENCE [LARGE SCALE GENOMIC DNA]</scope>
    <source>
        <strain evidence="8 9">DG5A</strain>
    </source>
</reference>
<dbReference type="Proteomes" id="UP000033054">
    <property type="component" value="Chromosome"/>
</dbReference>
<organism evidence="8 9">
    <name type="scientific">Spirosoma radiotolerans</name>
    <dbReference type="NCBI Taxonomy" id="1379870"/>
    <lineage>
        <taxon>Bacteria</taxon>
        <taxon>Pseudomonadati</taxon>
        <taxon>Bacteroidota</taxon>
        <taxon>Cytophagia</taxon>
        <taxon>Cytophagales</taxon>
        <taxon>Cytophagaceae</taxon>
        <taxon>Spirosoma</taxon>
    </lineage>
</organism>
<proteinExistence type="predicted"/>
<dbReference type="AlphaFoldDB" id="A0A0E4A022"/>
<evidence type="ECO:0000256" key="5">
    <source>
        <dbReference type="ARBA" id="ARBA00022825"/>
    </source>
</evidence>
<dbReference type="Pfam" id="PF02897">
    <property type="entry name" value="Peptidase_S9_N"/>
    <property type="match status" value="1"/>
</dbReference>